<evidence type="ECO:0000313" key="4">
    <source>
        <dbReference type="Proteomes" id="UP000245778"/>
    </source>
</evidence>
<keyword evidence="1" id="KW-0812">Transmembrane</keyword>
<feature type="transmembrane region" description="Helical" evidence="1">
    <location>
        <begin position="77"/>
        <end position="97"/>
    </location>
</feature>
<organism evidence="3 4">
    <name type="scientific">Intestinimonas butyriciproducens</name>
    <dbReference type="NCBI Taxonomy" id="1297617"/>
    <lineage>
        <taxon>Bacteria</taxon>
        <taxon>Bacillati</taxon>
        <taxon>Bacillota</taxon>
        <taxon>Clostridia</taxon>
        <taxon>Eubacteriales</taxon>
        <taxon>Intestinimonas</taxon>
    </lineage>
</organism>
<dbReference type="Proteomes" id="UP000245778">
    <property type="component" value="Unassembled WGS sequence"/>
</dbReference>
<sequence length="241" mass="27226">MTRREQLQEQYEDALFALMMDDVATAEGKKYLEENERLKNDPDAAVPEEISRECLRTIRRQFAKRKASAAGRVTAKVFGRVAMVAGVAAMLFTAVFATSETVRVNTMNLVVKVYEECTDFYVENGQSADTIPEVTTGWLPEGYILEDHSKDDVFAWYLYQKSDNESIKIKYTLSEGLVLSVDTEDAAVEHIEIHGAQAMLITKGDVQQLVWLTTDKSAFIQVLGIEVSRDELIHVAQELRY</sequence>
<feature type="domain" description="DUF4367" evidence="2">
    <location>
        <begin position="134"/>
        <end position="237"/>
    </location>
</feature>
<evidence type="ECO:0000256" key="1">
    <source>
        <dbReference type="SAM" id="Phobius"/>
    </source>
</evidence>
<dbReference type="GeneID" id="93228752"/>
<evidence type="ECO:0000313" key="3">
    <source>
        <dbReference type="EMBL" id="PVY58411.1"/>
    </source>
</evidence>
<comment type="caution">
    <text evidence="3">The sequence shown here is derived from an EMBL/GenBank/DDBJ whole genome shotgun (WGS) entry which is preliminary data.</text>
</comment>
<evidence type="ECO:0000259" key="2">
    <source>
        <dbReference type="Pfam" id="PF14285"/>
    </source>
</evidence>
<dbReference type="InterPro" id="IPR025377">
    <property type="entry name" value="DUF4367"/>
</dbReference>
<proteinExistence type="predicted"/>
<accession>A0A2U1CC42</accession>
<dbReference type="AlphaFoldDB" id="A0A2U1CC42"/>
<dbReference type="RefSeq" id="WP_116721926.1">
    <property type="nucleotide sequence ID" value="NZ_CP011524.1"/>
</dbReference>
<dbReference type="Pfam" id="PF14285">
    <property type="entry name" value="DUF4367"/>
    <property type="match status" value="1"/>
</dbReference>
<protein>
    <submittedName>
        <fullName evidence="3">Uncharacterized protein DUF4367</fullName>
    </submittedName>
</protein>
<name>A0A2U1CC42_9FIRM</name>
<keyword evidence="1" id="KW-0472">Membrane</keyword>
<gene>
    <name evidence="3" type="ORF">C7373_1044</name>
</gene>
<reference evidence="3 4" key="1">
    <citation type="submission" date="2018-04" db="EMBL/GenBank/DDBJ databases">
        <title>Genomic Encyclopedia of Type Strains, Phase IV (KMG-IV): sequencing the most valuable type-strain genomes for metagenomic binning, comparative biology and taxonomic classification.</title>
        <authorList>
            <person name="Goeker M."/>
        </authorList>
    </citation>
    <scope>NUCLEOTIDE SEQUENCE [LARGE SCALE GENOMIC DNA]</scope>
    <source>
        <strain evidence="3 4">DSM 26588</strain>
    </source>
</reference>
<dbReference type="OrthoDB" id="2612814at2"/>
<dbReference type="EMBL" id="QEKK01000004">
    <property type="protein sequence ID" value="PVY58411.1"/>
    <property type="molecule type" value="Genomic_DNA"/>
</dbReference>
<keyword evidence="1" id="KW-1133">Transmembrane helix</keyword>